<reference evidence="13" key="2">
    <citation type="submission" date="2015-06" db="UniProtKB">
        <authorList>
            <consortium name="EnsemblMetazoa"/>
        </authorList>
    </citation>
    <scope>IDENTIFICATION</scope>
</reference>
<evidence type="ECO:0000256" key="4">
    <source>
        <dbReference type="ARBA" id="ARBA00022741"/>
    </source>
</evidence>
<evidence type="ECO:0000256" key="9">
    <source>
        <dbReference type="PROSITE-ProRule" id="PRU00267"/>
    </source>
</evidence>
<dbReference type="InterPro" id="IPR036910">
    <property type="entry name" value="HMG_box_dom_sf"/>
</dbReference>
<keyword evidence="14" id="KW-1185">Reference proteome</keyword>
<dbReference type="Pfam" id="PF00133">
    <property type="entry name" value="tRNA-synt_1"/>
    <property type="match status" value="1"/>
</dbReference>
<dbReference type="PROSITE" id="PS50118">
    <property type="entry name" value="HMG_BOX_2"/>
    <property type="match status" value="1"/>
</dbReference>
<dbReference type="SUPFAM" id="SSF52374">
    <property type="entry name" value="Nucleotidylyl transferase"/>
    <property type="match status" value="1"/>
</dbReference>
<dbReference type="SUPFAM" id="SSF50677">
    <property type="entry name" value="ValRS/IleRS/LeuRS editing domain"/>
    <property type="match status" value="1"/>
</dbReference>
<evidence type="ECO:0000256" key="2">
    <source>
        <dbReference type="ARBA" id="ARBA00013169"/>
    </source>
</evidence>
<dbReference type="Gene3D" id="3.90.740.10">
    <property type="entry name" value="Valyl/Leucyl/Isoleucyl-tRNA synthetase, editing domain"/>
    <property type="match status" value="1"/>
</dbReference>
<dbReference type="PANTHER" id="PTHR11946:SF109">
    <property type="entry name" value="VALINE--TRNA LIGASE"/>
    <property type="match status" value="1"/>
</dbReference>
<comment type="similarity">
    <text evidence="1 10">Belongs to the class-I aminoacyl-tRNA synthetase family.</text>
</comment>
<dbReference type="Gene3D" id="3.40.50.620">
    <property type="entry name" value="HUPs"/>
    <property type="match status" value="2"/>
</dbReference>
<reference evidence="14" key="1">
    <citation type="submission" date="2011-08" db="EMBL/GenBank/DDBJ databases">
        <authorList>
            <person name="Rombauts S."/>
        </authorList>
    </citation>
    <scope>NUCLEOTIDE SEQUENCE</scope>
    <source>
        <strain evidence="14">London</strain>
    </source>
</reference>
<evidence type="ECO:0000256" key="8">
    <source>
        <dbReference type="ARBA" id="ARBA00029936"/>
    </source>
</evidence>
<dbReference type="InterPro" id="IPR014729">
    <property type="entry name" value="Rossmann-like_a/b/a_fold"/>
</dbReference>
<dbReference type="STRING" id="32264.T1K2V8"/>
<feature type="DNA-binding region" description="HMG box" evidence="9">
    <location>
        <begin position="60"/>
        <end position="126"/>
    </location>
</feature>
<sequence>MAFVVRNLRSLIINSSQIRYFAHSDSTNGVQSSSGPSTGSSTSKTRDKLPSGLSEIPEKPKLPRSPFAIYFEHRFIEIQKENNDLKENDAKKVIEEEWNDLKLKQPYEELSAKEHLEYKCATEKNVFKESLDAPISQTPKQDEYEKLWSHFWLSNSTFKTRLKNETSKSYSLLLPPPNITGQLHLGHALTLALQDAYIRHQRMFSDANITFIPGFDHAGISTYILLEKTTRKSLGKSVKDLRKAEFEEIFSKWKHVRIEEIKEQLNRLGGSLDYDKEYFTLDPALSNSVSHAFTILHEKGLIYRSNSPVNWSYFMQSALSDLEVNFRHVDGGTRISIPGYPEKVDFGCFHTVNYPVVDGEVGEAIKVSTMNIYTIPGDVAVVVNPKDSRYTKYHNRKVLNPITEKEIPVIVDKHAHIDFGTGAVKITPSSSYTDYEIALKHNLPICNFMNPDGTLVKGSISSRFENLYSCSHRYDLAKEILKVLQDNNLYHGYEKRATIVPFCKRSEDVIEHRIMPQWFLNVKPGYEVLKDCIENGTFSIYPPRKVNMLIEWFNKKRDWCLSRQIPFGHRIPAWKVYSQNEDTWFIAPNEKLAIEKACQTLGTNDVVLEQDADVLDTWFSSALLPLSALGWPNTNSSFFKSFHPLTLMETGFDILNFWVMKMALISLYLTEQLPFSKVYLHGMVCDGKGRKMSKSKGNIINPNDVIDGTSLDALQIESGKLLDQGLINQEEYQNALLTQRSLFPRGIAACGADGLRLSLYQYNATSEKISFGVNYLENNRHMVNKIWQAFRFYLLNFKEDSSSNSVIQDERELLSYKDRMSKTDKWIIGQFFILIKDFHSNIENFSYNGIYYNFVNFWVKSFCDIYIEVIKPRDHYQFDPVSYAICGQLIKSTLIAMHPLIPFVTEELYQRLKRLHSPEEKNKEIISILEERFPNVDIFSQFFDPKINHEMEIFREVGRILGNFKATCSLSKAEINNLPIKICSNEWTDHDLLEALKRYRNVHNITLLDLHDQNLIQSSINMRASHDTIVLIPYKEQFATKILQFFDKTISRSSKLLEKESDETKRANIASDLELIRLDREHLLNLVNQSC</sequence>
<evidence type="ECO:0000256" key="11">
    <source>
        <dbReference type="SAM" id="MobiDB-lite"/>
    </source>
</evidence>
<dbReference type="AlphaFoldDB" id="T1K2V8"/>
<dbReference type="InterPro" id="IPR002300">
    <property type="entry name" value="aa-tRNA-synth_Ia"/>
</dbReference>
<gene>
    <name evidence="13" type="primary">107359685</name>
</gene>
<dbReference type="OrthoDB" id="629407at2759"/>
<dbReference type="GO" id="GO:0006438">
    <property type="term" value="P:valyl-tRNA aminoacylation"/>
    <property type="evidence" value="ECO:0007669"/>
    <property type="project" value="InterPro"/>
</dbReference>
<dbReference type="InterPro" id="IPR013155">
    <property type="entry name" value="M/V/L/I-tRNA-synth_anticd-bd"/>
</dbReference>
<dbReference type="Proteomes" id="UP000015104">
    <property type="component" value="Unassembled WGS sequence"/>
</dbReference>
<dbReference type="GO" id="GO:0005634">
    <property type="term" value="C:nucleus"/>
    <property type="evidence" value="ECO:0007669"/>
    <property type="project" value="UniProtKB-UniRule"/>
</dbReference>
<dbReference type="SUPFAM" id="SSF47095">
    <property type="entry name" value="HMG-box"/>
    <property type="match status" value="1"/>
</dbReference>
<protein>
    <recommendedName>
        <fullName evidence="2">valine--tRNA ligase</fullName>
        <ecNumber evidence="2">6.1.1.9</ecNumber>
    </recommendedName>
    <alternativeName>
        <fullName evidence="8">Valyl-tRNA synthetase</fullName>
    </alternativeName>
</protein>
<dbReference type="GO" id="GO:0005829">
    <property type="term" value="C:cytosol"/>
    <property type="evidence" value="ECO:0007669"/>
    <property type="project" value="TreeGrafter"/>
</dbReference>
<keyword evidence="4 10" id="KW-0547">Nucleotide-binding</keyword>
<organism evidence="13 14">
    <name type="scientific">Tetranychus urticae</name>
    <name type="common">Two-spotted spider mite</name>
    <dbReference type="NCBI Taxonomy" id="32264"/>
    <lineage>
        <taxon>Eukaryota</taxon>
        <taxon>Metazoa</taxon>
        <taxon>Ecdysozoa</taxon>
        <taxon>Arthropoda</taxon>
        <taxon>Chelicerata</taxon>
        <taxon>Arachnida</taxon>
        <taxon>Acari</taxon>
        <taxon>Acariformes</taxon>
        <taxon>Trombidiformes</taxon>
        <taxon>Prostigmata</taxon>
        <taxon>Eleutherengona</taxon>
        <taxon>Raphignathae</taxon>
        <taxon>Tetranychoidea</taxon>
        <taxon>Tetranychidae</taxon>
        <taxon>Tetranychus</taxon>
    </lineage>
</organism>
<dbReference type="SMART" id="SM00398">
    <property type="entry name" value="HMG"/>
    <property type="match status" value="1"/>
</dbReference>
<dbReference type="InterPro" id="IPR009071">
    <property type="entry name" value="HMG_box_dom"/>
</dbReference>
<dbReference type="InterPro" id="IPR009080">
    <property type="entry name" value="tRNAsynth_Ia_anticodon-bd"/>
</dbReference>
<dbReference type="HOGENOM" id="CLU_001493_0_1_1"/>
<keyword evidence="9" id="KW-0539">Nucleus</keyword>
<keyword evidence="7 10" id="KW-0030">Aminoacyl-tRNA synthetase</keyword>
<dbReference type="Gene3D" id="1.10.730.10">
    <property type="entry name" value="Isoleucyl-tRNA Synthetase, Domain 1"/>
    <property type="match status" value="1"/>
</dbReference>
<dbReference type="CDD" id="cd00084">
    <property type="entry name" value="HMG-box_SF"/>
    <property type="match status" value="1"/>
</dbReference>
<proteinExistence type="inferred from homology"/>
<dbReference type="EnsemblMetazoa" id="tetur04g06470.1">
    <property type="protein sequence ID" value="tetur04g06470.1"/>
    <property type="gene ID" value="tetur04g06470"/>
</dbReference>
<dbReference type="CDD" id="cd07962">
    <property type="entry name" value="Anticodon_Ia_Val"/>
    <property type="match status" value="1"/>
</dbReference>
<feature type="compositionally biased region" description="Low complexity" evidence="11">
    <location>
        <begin position="32"/>
        <end position="43"/>
    </location>
</feature>
<feature type="region of interest" description="Disordered" evidence="11">
    <location>
        <begin position="25"/>
        <end position="60"/>
    </location>
</feature>
<dbReference type="Pfam" id="PF00505">
    <property type="entry name" value="HMG_box"/>
    <property type="match status" value="1"/>
</dbReference>
<dbReference type="PANTHER" id="PTHR11946">
    <property type="entry name" value="VALYL-TRNA SYNTHETASES"/>
    <property type="match status" value="1"/>
</dbReference>
<dbReference type="GO" id="GO:0004832">
    <property type="term" value="F:valine-tRNA ligase activity"/>
    <property type="evidence" value="ECO:0007669"/>
    <property type="project" value="UniProtKB-EC"/>
</dbReference>
<evidence type="ECO:0000256" key="5">
    <source>
        <dbReference type="ARBA" id="ARBA00022840"/>
    </source>
</evidence>
<dbReference type="GO" id="GO:0005524">
    <property type="term" value="F:ATP binding"/>
    <property type="evidence" value="ECO:0007669"/>
    <property type="project" value="UniProtKB-KW"/>
</dbReference>
<dbReference type="InterPro" id="IPR009008">
    <property type="entry name" value="Val/Leu/Ile-tRNA-synth_edit"/>
</dbReference>
<dbReference type="InterPro" id="IPR002303">
    <property type="entry name" value="Valyl-tRNA_ligase"/>
</dbReference>
<evidence type="ECO:0000256" key="7">
    <source>
        <dbReference type="ARBA" id="ARBA00023146"/>
    </source>
</evidence>
<dbReference type="GO" id="GO:0003677">
    <property type="term" value="F:DNA binding"/>
    <property type="evidence" value="ECO:0007669"/>
    <property type="project" value="UniProtKB-UniRule"/>
</dbReference>
<keyword evidence="9" id="KW-0238">DNA-binding</keyword>
<dbReference type="InterPro" id="IPR033705">
    <property type="entry name" value="Anticodon_Ia_Val"/>
</dbReference>
<evidence type="ECO:0000256" key="3">
    <source>
        <dbReference type="ARBA" id="ARBA00022598"/>
    </source>
</evidence>
<dbReference type="Pfam" id="PF08264">
    <property type="entry name" value="Anticodon_1"/>
    <property type="match status" value="1"/>
</dbReference>
<evidence type="ECO:0000256" key="6">
    <source>
        <dbReference type="ARBA" id="ARBA00022917"/>
    </source>
</evidence>
<evidence type="ECO:0000313" key="14">
    <source>
        <dbReference type="Proteomes" id="UP000015104"/>
    </source>
</evidence>
<dbReference type="EC" id="6.1.1.9" evidence="2"/>
<evidence type="ECO:0000256" key="1">
    <source>
        <dbReference type="ARBA" id="ARBA00005594"/>
    </source>
</evidence>
<dbReference type="GO" id="GO:0002161">
    <property type="term" value="F:aminoacyl-tRNA deacylase activity"/>
    <property type="evidence" value="ECO:0007669"/>
    <property type="project" value="InterPro"/>
</dbReference>
<accession>T1K2V8</accession>
<dbReference type="PRINTS" id="PR00986">
    <property type="entry name" value="TRNASYNTHVAL"/>
</dbReference>
<evidence type="ECO:0000256" key="10">
    <source>
        <dbReference type="RuleBase" id="RU363035"/>
    </source>
</evidence>
<keyword evidence="6 10" id="KW-0648">Protein biosynthesis</keyword>
<keyword evidence="3 10" id="KW-0436">Ligase</keyword>
<evidence type="ECO:0000259" key="12">
    <source>
        <dbReference type="PROSITE" id="PS50118"/>
    </source>
</evidence>
<feature type="domain" description="HMG box" evidence="12">
    <location>
        <begin position="60"/>
        <end position="126"/>
    </location>
</feature>
<dbReference type="PROSITE" id="PS00178">
    <property type="entry name" value="AA_TRNA_LIGASE_I"/>
    <property type="match status" value="1"/>
</dbReference>
<dbReference type="OMA" id="FWIARMA"/>
<dbReference type="SUPFAM" id="SSF47323">
    <property type="entry name" value="Anticodon-binding domain of a subclass of class I aminoacyl-tRNA synthetases"/>
    <property type="match status" value="1"/>
</dbReference>
<evidence type="ECO:0000313" key="13">
    <source>
        <dbReference type="EnsemblMetazoa" id="tetur04g06470.1"/>
    </source>
</evidence>
<name>T1K2V8_TETUR</name>
<dbReference type="InterPro" id="IPR001412">
    <property type="entry name" value="aa-tRNA-synth_I_CS"/>
</dbReference>
<dbReference type="Gene3D" id="1.10.30.10">
    <property type="entry name" value="High mobility group box domain"/>
    <property type="match status" value="1"/>
</dbReference>
<dbReference type="KEGG" id="tut:107359685"/>
<dbReference type="eggNOG" id="KOG0432">
    <property type="taxonomic scope" value="Eukaryota"/>
</dbReference>
<dbReference type="NCBIfam" id="TIGR00422">
    <property type="entry name" value="valS"/>
    <property type="match status" value="1"/>
</dbReference>
<keyword evidence="5 10" id="KW-0067">ATP-binding</keyword>
<dbReference type="EMBL" id="CAEY01001369">
    <property type="status" value="NOT_ANNOTATED_CDS"/>
    <property type="molecule type" value="Genomic_DNA"/>
</dbReference>